<name>A0A5C6P3Y5_9TELE</name>
<protein>
    <submittedName>
        <fullName evidence="2">Uncharacterized protein</fullName>
    </submittedName>
</protein>
<comment type="caution">
    <text evidence="2">The sequence shown here is derived from an EMBL/GenBank/DDBJ whole genome shotgun (WGS) entry which is preliminary data.</text>
</comment>
<feature type="compositionally biased region" description="Basic and acidic residues" evidence="1">
    <location>
        <begin position="159"/>
        <end position="171"/>
    </location>
</feature>
<sequence>MKALLWVPGVSDVADPFVALSTDVLREVIPGGSFALKSDGSVGLSDDFEGTSPMRLLLLTLESFQEELFFSGQDVGGPTALQGLGKGRPCWSSKGVNPVILFTEYLIPDPKTWRGAPWDDRTPKSAGSRSQKTSEVKDLSSRVDGRPVFVPPRATISSDGKKALKQLREKP</sequence>
<organism evidence="2 3">
    <name type="scientific">Takifugu flavidus</name>
    <name type="common">sansaifugu</name>
    <dbReference type="NCBI Taxonomy" id="433684"/>
    <lineage>
        <taxon>Eukaryota</taxon>
        <taxon>Metazoa</taxon>
        <taxon>Chordata</taxon>
        <taxon>Craniata</taxon>
        <taxon>Vertebrata</taxon>
        <taxon>Euteleostomi</taxon>
        <taxon>Actinopterygii</taxon>
        <taxon>Neopterygii</taxon>
        <taxon>Teleostei</taxon>
        <taxon>Neoteleostei</taxon>
        <taxon>Acanthomorphata</taxon>
        <taxon>Eupercaria</taxon>
        <taxon>Tetraodontiformes</taxon>
        <taxon>Tetradontoidea</taxon>
        <taxon>Tetraodontidae</taxon>
        <taxon>Takifugu</taxon>
    </lineage>
</organism>
<proteinExistence type="predicted"/>
<feature type="region of interest" description="Disordered" evidence="1">
    <location>
        <begin position="113"/>
        <end position="171"/>
    </location>
</feature>
<evidence type="ECO:0000313" key="2">
    <source>
        <dbReference type="EMBL" id="TWW73481.1"/>
    </source>
</evidence>
<evidence type="ECO:0000313" key="3">
    <source>
        <dbReference type="Proteomes" id="UP000324091"/>
    </source>
</evidence>
<keyword evidence="3" id="KW-1185">Reference proteome</keyword>
<reference evidence="2 3" key="1">
    <citation type="submission" date="2019-04" db="EMBL/GenBank/DDBJ databases">
        <title>Chromosome genome assembly for Takifugu flavidus.</title>
        <authorList>
            <person name="Xiao S."/>
        </authorList>
    </citation>
    <scope>NUCLEOTIDE SEQUENCE [LARGE SCALE GENOMIC DNA]</scope>
    <source>
        <strain evidence="2">HTHZ2018</strain>
        <tissue evidence="2">Muscle</tissue>
    </source>
</reference>
<gene>
    <name evidence="2" type="ORF">D4764_15G0008750</name>
</gene>
<feature type="compositionally biased region" description="Basic and acidic residues" evidence="1">
    <location>
        <begin position="132"/>
        <end position="145"/>
    </location>
</feature>
<dbReference type="EMBL" id="RHFK02000007">
    <property type="protein sequence ID" value="TWW73481.1"/>
    <property type="molecule type" value="Genomic_DNA"/>
</dbReference>
<evidence type="ECO:0000256" key="1">
    <source>
        <dbReference type="SAM" id="MobiDB-lite"/>
    </source>
</evidence>
<accession>A0A5C6P3Y5</accession>
<dbReference type="Proteomes" id="UP000324091">
    <property type="component" value="Chromosome 15"/>
</dbReference>
<dbReference type="AlphaFoldDB" id="A0A5C6P3Y5"/>